<sequence>MISTIIRIYQRKSNYISDFQNISAHLQLYQRFSGYIDLPTTKEKAVPKIVFGQPNFLLKT</sequence>
<dbReference type="EMBL" id="NFEN01000091">
    <property type="protein sequence ID" value="OUA22978.1"/>
    <property type="molecule type" value="Genomic_DNA"/>
</dbReference>
<comment type="caution">
    <text evidence="1">The sequence shown here is derived from an EMBL/GenBank/DDBJ whole genome shotgun (WGS) entry which is preliminary data.</text>
</comment>
<evidence type="ECO:0000313" key="2">
    <source>
        <dbReference type="Proteomes" id="UP000195077"/>
    </source>
</evidence>
<accession>A0A9X5WJB3</accession>
<organism evidence="1 2">
    <name type="scientific">Bacillus thuringiensis</name>
    <dbReference type="NCBI Taxonomy" id="1428"/>
    <lineage>
        <taxon>Bacteria</taxon>
        <taxon>Bacillati</taxon>
        <taxon>Bacillota</taxon>
        <taxon>Bacilli</taxon>
        <taxon>Bacillales</taxon>
        <taxon>Bacillaceae</taxon>
        <taxon>Bacillus</taxon>
        <taxon>Bacillus cereus group</taxon>
    </lineage>
</organism>
<protein>
    <submittedName>
        <fullName evidence="1">Uncharacterized protein</fullName>
    </submittedName>
</protein>
<dbReference type="AlphaFoldDB" id="A0A9X5WJB3"/>
<evidence type="ECO:0000313" key="1">
    <source>
        <dbReference type="EMBL" id="OUA22978.1"/>
    </source>
</evidence>
<proteinExistence type="predicted"/>
<dbReference type="Proteomes" id="UP000195077">
    <property type="component" value="Unassembled WGS sequence"/>
</dbReference>
<reference evidence="1 2" key="1">
    <citation type="submission" date="2016-10" db="EMBL/GenBank/DDBJ databases">
        <title>Comparative genomics of Bacillus thuringiensis reveals a path to pathogens against multiple invertebrate hosts.</title>
        <authorList>
            <person name="Zheng J."/>
            <person name="Gao Q."/>
            <person name="Liu H."/>
            <person name="Peng D."/>
            <person name="Ruan L."/>
            <person name="Sun M."/>
        </authorList>
    </citation>
    <scope>NUCLEOTIDE SEQUENCE [LARGE SCALE GENOMIC DNA]</scope>
    <source>
        <strain evidence="1">I13</strain>
    </source>
</reference>
<name>A0A9X5WJB3_BACTU</name>
<gene>
    <name evidence="1" type="ORF">BK775_20205</name>
</gene>